<accession>A0A7S0S9L6</accession>
<name>A0A7S0S9L6_9CHLO</name>
<feature type="coiled-coil region" evidence="1">
    <location>
        <begin position="459"/>
        <end position="525"/>
    </location>
</feature>
<reference evidence="3" key="1">
    <citation type="submission" date="2021-01" db="EMBL/GenBank/DDBJ databases">
        <authorList>
            <person name="Corre E."/>
            <person name="Pelletier E."/>
            <person name="Niang G."/>
            <person name="Scheremetjew M."/>
            <person name="Finn R."/>
            <person name="Kale V."/>
            <person name="Holt S."/>
            <person name="Cochrane G."/>
            <person name="Meng A."/>
            <person name="Brown T."/>
            <person name="Cohen L."/>
        </authorList>
    </citation>
    <scope>NUCLEOTIDE SEQUENCE</scope>
    <source>
        <strain evidence="3">SL-175</strain>
    </source>
</reference>
<feature type="compositionally biased region" description="Basic and acidic residues" evidence="2">
    <location>
        <begin position="109"/>
        <end position="138"/>
    </location>
</feature>
<evidence type="ECO:0000256" key="1">
    <source>
        <dbReference type="SAM" id="Coils"/>
    </source>
</evidence>
<dbReference type="AlphaFoldDB" id="A0A7S0S9L6"/>
<feature type="region of interest" description="Disordered" evidence="2">
    <location>
        <begin position="109"/>
        <end position="142"/>
    </location>
</feature>
<evidence type="ECO:0000256" key="2">
    <source>
        <dbReference type="SAM" id="MobiDB-lite"/>
    </source>
</evidence>
<organism evidence="3">
    <name type="scientific">Mantoniella antarctica</name>
    <dbReference type="NCBI Taxonomy" id="81844"/>
    <lineage>
        <taxon>Eukaryota</taxon>
        <taxon>Viridiplantae</taxon>
        <taxon>Chlorophyta</taxon>
        <taxon>Mamiellophyceae</taxon>
        <taxon>Mamiellales</taxon>
        <taxon>Mamiellaceae</taxon>
        <taxon>Mantoniella</taxon>
    </lineage>
</organism>
<proteinExistence type="predicted"/>
<feature type="coiled-coil region" evidence="1">
    <location>
        <begin position="303"/>
        <end position="337"/>
    </location>
</feature>
<sequence>MEWEAAGETARKQNTDMETALGAERAQRMVLAVESEAHCTVGTATATTTTSALTEHHAKCVALEAGESLALETAQRQRESAASFSASFDNRFRFEAQLASERFRLESELASEREGRRVDQSRAQEAEKALIASHRSETSELSNVVTAQHARFTEANAAKEAEQRSALAEIQRLDHLLATVTEAAESSAAAYGAANDTLAVHLSAARLETDKANAVGHAKEVAAMFTRAAAAARVQSAERARDAAGEQLTTLQQELTRMALAEARTSMKNGAGDSSGSVDGGVVDGSDGDVDAASSPGWIESRLSSMARELTSATARAENAEQARDTAGEELMCLNAALAEVHADFSRLASEVDQLRVSDFAELDERDAALVSAAGKLAALSESAKMEREAASVASEVARQAGYAQGYSMGNHAAIEAKAEMKMEEANHHTATPTMAEVAEAFALAARAEIELAAATVRAEAVSVELAALRDTLAAANKDTDTATNEWSRHHGGPKHVEMRADLVIAQLRGQVAAKTEELQFASDTMGILLEYAEMDLPERDRSGGDATKFIAYVRGTPRSEVQDELSTHYRERGHGQEHAFRNAVDGAAIECAADETCDDGGNACSDAWRVCGGGGVETDWNAAAWVAPRAVRLHSLAPIAQKVTAAGRVLVYMTLGWVVGHCGASSCKRHFLPAPRRERISTVEIAANVVHAVVPETNE</sequence>
<gene>
    <name evidence="3" type="ORF">MANT1106_LOCUS2220</name>
</gene>
<keyword evidence="1" id="KW-0175">Coiled coil</keyword>
<feature type="region of interest" description="Disordered" evidence="2">
    <location>
        <begin position="267"/>
        <end position="297"/>
    </location>
</feature>
<evidence type="ECO:0000313" key="3">
    <source>
        <dbReference type="EMBL" id="CAD8699538.1"/>
    </source>
</evidence>
<protein>
    <submittedName>
        <fullName evidence="3">Uncharacterized protein</fullName>
    </submittedName>
</protein>
<feature type="compositionally biased region" description="Low complexity" evidence="2">
    <location>
        <begin position="284"/>
        <end position="295"/>
    </location>
</feature>
<dbReference type="EMBL" id="HBFC01004181">
    <property type="protein sequence ID" value="CAD8699538.1"/>
    <property type="molecule type" value="Transcribed_RNA"/>
</dbReference>